<dbReference type="RefSeq" id="WP_169205074.1">
    <property type="nucleotide sequence ID" value="NZ_CP059560.1"/>
</dbReference>
<dbReference type="InterPro" id="IPR050563">
    <property type="entry name" value="4-hydroxybenzoyl-CoA_TE"/>
</dbReference>
<name>A0ABX1MKG8_9RHOO</name>
<keyword evidence="2" id="KW-1185">Reference proteome</keyword>
<dbReference type="SUPFAM" id="SSF54637">
    <property type="entry name" value="Thioesterase/thiol ester dehydrase-isomerase"/>
    <property type="match status" value="1"/>
</dbReference>
<comment type="caution">
    <text evidence="1">The sequence shown here is derived from an EMBL/GenBank/DDBJ whole genome shotgun (WGS) entry which is preliminary data.</text>
</comment>
<dbReference type="Pfam" id="PF13279">
    <property type="entry name" value="4HBT_2"/>
    <property type="match status" value="1"/>
</dbReference>
<sequence length="134" mass="15276">MEEKRKLVHTTRIPVRWGDMDYYGHVNNTVYFRYCEQARVEWIEQLGFGVDPNCGSGPVVINANCTFLVPINYPATVIVKMYAGEPGRSSVMTWYELFVEGEDRLYADGASKVVWMDMATNKSVPLPEGLRAFL</sequence>
<organism evidence="1 2">
    <name type="scientific">Aromatoleum petrolei</name>
    <dbReference type="NCBI Taxonomy" id="76116"/>
    <lineage>
        <taxon>Bacteria</taxon>
        <taxon>Pseudomonadati</taxon>
        <taxon>Pseudomonadota</taxon>
        <taxon>Betaproteobacteria</taxon>
        <taxon>Rhodocyclales</taxon>
        <taxon>Rhodocyclaceae</taxon>
        <taxon>Aromatoleum</taxon>
    </lineage>
</organism>
<dbReference type="PANTHER" id="PTHR31793:SF24">
    <property type="entry name" value="LONG-CHAIN ACYL-COA THIOESTERASE FADM"/>
    <property type="match status" value="1"/>
</dbReference>
<dbReference type="EMBL" id="WTVR01000005">
    <property type="protein sequence ID" value="NMF87640.1"/>
    <property type="molecule type" value="Genomic_DNA"/>
</dbReference>
<accession>A0ABX1MKG8</accession>
<dbReference type="CDD" id="cd00586">
    <property type="entry name" value="4HBT"/>
    <property type="match status" value="1"/>
</dbReference>
<reference evidence="1 2" key="1">
    <citation type="submission" date="2019-12" db="EMBL/GenBank/DDBJ databases">
        <title>Comparative genomics gives insights into the taxonomy of the Azoarcus-Aromatoleum group and reveals separate origins of nif in the plant-associated Azoarcus and non-plant-associated Aromatoleum sub-groups.</title>
        <authorList>
            <person name="Lafos M."/>
            <person name="Maluk M."/>
            <person name="Batista M."/>
            <person name="Junghare M."/>
            <person name="Carmona M."/>
            <person name="Faoro H."/>
            <person name="Cruz L.M."/>
            <person name="Battistoni F."/>
            <person name="De Souza E."/>
            <person name="Pedrosa F."/>
            <person name="Chen W.-M."/>
            <person name="Poole P.S."/>
            <person name="Dixon R.A."/>
            <person name="James E.K."/>
        </authorList>
    </citation>
    <scope>NUCLEOTIDE SEQUENCE [LARGE SCALE GENOMIC DNA]</scope>
    <source>
        <strain evidence="1 2">ToN1</strain>
    </source>
</reference>
<dbReference type="InterPro" id="IPR029069">
    <property type="entry name" value="HotDog_dom_sf"/>
</dbReference>
<dbReference type="Proteomes" id="UP000652074">
    <property type="component" value="Unassembled WGS sequence"/>
</dbReference>
<gene>
    <name evidence="1" type="ORF">GPA26_04000</name>
</gene>
<proteinExistence type="predicted"/>
<evidence type="ECO:0000313" key="1">
    <source>
        <dbReference type="EMBL" id="NMF87640.1"/>
    </source>
</evidence>
<dbReference type="Gene3D" id="3.10.129.10">
    <property type="entry name" value="Hotdog Thioesterase"/>
    <property type="match status" value="1"/>
</dbReference>
<dbReference type="PANTHER" id="PTHR31793">
    <property type="entry name" value="4-HYDROXYBENZOYL-COA THIOESTERASE FAMILY MEMBER"/>
    <property type="match status" value="1"/>
</dbReference>
<evidence type="ECO:0000313" key="2">
    <source>
        <dbReference type="Proteomes" id="UP000652074"/>
    </source>
</evidence>
<protein>
    <submittedName>
        <fullName evidence="1">Acyl-CoA thioesterase</fullName>
    </submittedName>
</protein>